<dbReference type="EMBL" id="JADIXZ010000004">
    <property type="protein sequence ID" value="MBK6300463.1"/>
    <property type="molecule type" value="Genomic_DNA"/>
</dbReference>
<protein>
    <submittedName>
        <fullName evidence="2">Methionine aminopeptidase</fullName>
    </submittedName>
</protein>
<evidence type="ECO:0000313" key="6">
    <source>
        <dbReference type="Proteomes" id="UP000726105"/>
    </source>
</evidence>
<reference evidence="5 6" key="1">
    <citation type="submission" date="2020-10" db="EMBL/GenBank/DDBJ databases">
        <title>Connecting structure to function with the recovery of over 1000 high-quality activated sludge metagenome-assembled genomes encoding full-length rRNA genes using long-read sequencing.</title>
        <authorList>
            <person name="Singleton C.M."/>
            <person name="Petriglieri F."/>
            <person name="Kristensen J.M."/>
            <person name="Kirkegaard R.H."/>
            <person name="Michaelsen T.Y."/>
            <person name="Andersen M.H."/>
            <person name="Karst S.M."/>
            <person name="Dueholm M.S."/>
            <person name="Nielsen P.H."/>
            <person name="Albertsen M."/>
        </authorList>
    </citation>
    <scope>NUCLEOTIDE SEQUENCE [LARGE SCALE GENOMIC DNA]</scope>
    <source>
        <strain evidence="2">AalE_18-Q3-R2-46_BAT3C.188</strain>
        <strain evidence="3">Ega_18-Q3-R5-49_MAXAC.001</strain>
        <strain evidence="4">Ribe_18-Q3-R11-54_MAXAC.001</strain>
    </source>
</reference>
<evidence type="ECO:0000313" key="3">
    <source>
        <dbReference type="EMBL" id="MBK7272817.1"/>
    </source>
</evidence>
<keyword evidence="2" id="KW-0031">Aminopeptidase</keyword>
<dbReference type="GO" id="GO:0004177">
    <property type="term" value="F:aminopeptidase activity"/>
    <property type="evidence" value="ECO:0007669"/>
    <property type="project" value="UniProtKB-KW"/>
</dbReference>
<keyword evidence="2" id="KW-0378">Hydrolase</keyword>
<organism evidence="2 5">
    <name type="scientific">Candidatus Phosphoribacter hodrii</name>
    <dbReference type="NCBI Taxonomy" id="2953743"/>
    <lineage>
        <taxon>Bacteria</taxon>
        <taxon>Bacillati</taxon>
        <taxon>Actinomycetota</taxon>
        <taxon>Actinomycetes</taxon>
        <taxon>Micrococcales</taxon>
        <taxon>Dermatophilaceae</taxon>
        <taxon>Candidatus Phosphoribacter</taxon>
    </lineage>
</organism>
<dbReference type="EMBL" id="JADJIB010000002">
    <property type="protein sequence ID" value="MBK7272817.1"/>
    <property type="molecule type" value="Genomic_DNA"/>
</dbReference>
<keyword evidence="2" id="KW-0645">Protease</keyword>
<evidence type="ECO:0000313" key="4">
    <source>
        <dbReference type="EMBL" id="MBL0004817.1"/>
    </source>
</evidence>
<evidence type="ECO:0000313" key="5">
    <source>
        <dbReference type="Proteomes" id="UP000718281"/>
    </source>
</evidence>
<name>A0A934X508_9MICO</name>
<comment type="caution">
    <text evidence="2">The sequence shown here is derived from an EMBL/GenBank/DDBJ whole genome shotgun (WGS) entry which is preliminary data.</text>
</comment>
<sequence>MQYWYNVAKGVVENDDDRGPGEDVLGPYDTADEAARALESAHERTEKWDAEDKAWNESGATTTWDDEELED</sequence>
<evidence type="ECO:0000256" key="1">
    <source>
        <dbReference type="SAM" id="MobiDB-lite"/>
    </source>
</evidence>
<proteinExistence type="predicted"/>
<dbReference type="Proteomes" id="UP000886632">
    <property type="component" value="Unassembled WGS sequence"/>
</dbReference>
<gene>
    <name evidence="2" type="ORF">IPF40_05235</name>
    <name evidence="3" type="ORF">IPI13_06465</name>
    <name evidence="4" type="ORF">IPP00_12810</name>
</gene>
<accession>A0A934X508</accession>
<dbReference type="Proteomes" id="UP000726105">
    <property type="component" value="Unassembled WGS sequence"/>
</dbReference>
<dbReference type="AlphaFoldDB" id="A0A934X508"/>
<evidence type="ECO:0000313" key="2">
    <source>
        <dbReference type="EMBL" id="MBK6300463.1"/>
    </source>
</evidence>
<feature type="region of interest" description="Disordered" evidence="1">
    <location>
        <begin position="35"/>
        <end position="71"/>
    </location>
</feature>
<feature type="compositionally biased region" description="Basic and acidic residues" evidence="1">
    <location>
        <begin position="35"/>
        <end position="55"/>
    </location>
</feature>
<dbReference type="Proteomes" id="UP000718281">
    <property type="component" value="Unassembled WGS sequence"/>
</dbReference>
<dbReference type="EMBL" id="JADKGK010000022">
    <property type="protein sequence ID" value="MBL0004817.1"/>
    <property type="molecule type" value="Genomic_DNA"/>
</dbReference>